<dbReference type="GO" id="GO:0043161">
    <property type="term" value="P:proteasome-mediated ubiquitin-dependent protein catabolic process"/>
    <property type="evidence" value="ECO:0007669"/>
    <property type="project" value="TreeGrafter"/>
</dbReference>
<evidence type="ECO:0000256" key="2">
    <source>
        <dbReference type="SAM" id="MobiDB-lite"/>
    </source>
</evidence>
<dbReference type="InterPro" id="IPR009060">
    <property type="entry name" value="UBA-like_sf"/>
</dbReference>
<dbReference type="GO" id="GO:0000045">
    <property type="term" value="P:autophagosome assembly"/>
    <property type="evidence" value="ECO:0007669"/>
    <property type="project" value="TreeGrafter"/>
</dbReference>
<dbReference type="Pfam" id="PF08059">
    <property type="entry name" value="SEP"/>
    <property type="match status" value="1"/>
</dbReference>
<dbReference type="CDD" id="cd14349">
    <property type="entry name" value="UBA_CF106"/>
    <property type="match status" value="1"/>
</dbReference>
<keyword evidence="1" id="KW-0833">Ubl conjugation pathway</keyword>
<sequence length="429" mass="45869">METESQESKPHRDSLISSFCEIASSTRDEATFFLESHNWDLDAALSTFLDDHAAATAFPEAASAAAAFDNAARFSALADAPEIAASRSPSPSHSQSPGYSPSKSPSRSRSPSPNPSRRSYELRSRGKKAVTKPSGGRSSGIRTLADLNRPADDGDSGGDSDEPQEYYTGGEKSGMLVQDPTKGNVNDGDAIFNRAAQFGSVQGPSEHPQPSISKSFTGKARLLSGETVSSAPQPPEVVNHTITLWSNGFTVDDGPLRRYDDPANAPFLESIKNSVCPPELEAADRRTVVEVKIIRQQEDYAEPVTQKIPFQGVGRTLGSSSSASSAAPETNTAATSLTSAPLPSMGLVVDDSLPSTSLQLRLADGTRMVSRFNHRHTIRDIRSFIDASRSGGSRSYQLQVMGFPPKQLTDLDQTIEQAGIANSVVIQRL</sequence>
<dbReference type="SUPFAM" id="SSF46934">
    <property type="entry name" value="UBA-like"/>
    <property type="match status" value="1"/>
</dbReference>
<dbReference type="PROSITE" id="PS51399">
    <property type="entry name" value="SEP"/>
    <property type="match status" value="1"/>
</dbReference>
<dbReference type="InterPro" id="IPR029071">
    <property type="entry name" value="Ubiquitin-like_domsf"/>
</dbReference>
<evidence type="ECO:0000313" key="5">
    <source>
        <dbReference type="EMBL" id="GMN53765.1"/>
    </source>
</evidence>
<dbReference type="Gene3D" id="1.10.8.10">
    <property type="entry name" value="DNA helicase RuvA subunit, C-terminal domain"/>
    <property type="match status" value="1"/>
</dbReference>
<dbReference type="Gene3D" id="3.30.420.210">
    <property type="entry name" value="SEP domain"/>
    <property type="match status" value="1"/>
</dbReference>
<name>A0AA88AJZ1_FICCA</name>
<comment type="caution">
    <text evidence="5">The sequence shown here is derived from an EMBL/GenBank/DDBJ whole genome shotgun (WGS) entry which is preliminary data.</text>
</comment>
<dbReference type="Pfam" id="PF14555">
    <property type="entry name" value="UBA_4"/>
    <property type="match status" value="1"/>
</dbReference>
<dbReference type="SUPFAM" id="SSF54236">
    <property type="entry name" value="Ubiquitin-like"/>
    <property type="match status" value="1"/>
</dbReference>
<dbReference type="GO" id="GO:0031468">
    <property type="term" value="P:nuclear membrane reassembly"/>
    <property type="evidence" value="ECO:0007669"/>
    <property type="project" value="TreeGrafter"/>
</dbReference>
<dbReference type="InterPro" id="IPR039517">
    <property type="entry name" value="C6orf106_UBA-like"/>
</dbReference>
<organism evidence="5 6">
    <name type="scientific">Ficus carica</name>
    <name type="common">Common fig</name>
    <dbReference type="NCBI Taxonomy" id="3494"/>
    <lineage>
        <taxon>Eukaryota</taxon>
        <taxon>Viridiplantae</taxon>
        <taxon>Streptophyta</taxon>
        <taxon>Embryophyta</taxon>
        <taxon>Tracheophyta</taxon>
        <taxon>Spermatophyta</taxon>
        <taxon>Magnoliopsida</taxon>
        <taxon>eudicotyledons</taxon>
        <taxon>Gunneridae</taxon>
        <taxon>Pentapetalae</taxon>
        <taxon>rosids</taxon>
        <taxon>fabids</taxon>
        <taxon>Rosales</taxon>
        <taxon>Moraceae</taxon>
        <taxon>Ficeae</taxon>
        <taxon>Ficus</taxon>
    </lineage>
</organism>
<reference evidence="5" key="1">
    <citation type="submission" date="2023-07" db="EMBL/GenBank/DDBJ databases">
        <title>draft genome sequence of fig (Ficus carica).</title>
        <authorList>
            <person name="Takahashi T."/>
            <person name="Nishimura K."/>
        </authorList>
    </citation>
    <scope>NUCLEOTIDE SEQUENCE</scope>
</reference>
<keyword evidence="6" id="KW-1185">Reference proteome</keyword>
<dbReference type="CDD" id="cd01770">
    <property type="entry name" value="UBX_UBXN2"/>
    <property type="match status" value="1"/>
</dbReference>
<dbReference type="SMART" id="SM00553">
    <property type="entry name" value="SEP"/>
    <property type="match status" value="1"/>
</dbReference>
<dbReference type="PANTHER" id="PTHR23333:SF45">
    <property type="entry name" value="PLANT UBX DOMAIN-CONTAINING PROTEIN 4-LIKE"/>
    <property type="match status" value="1"/>
</dbReference>
<feature type="compositionally biased region" description="Low complexity" evidence="2">
    <location>
        <begin position="319"/>
        <end position="336"/>
    </location>
</feature>
<feature type="domain" description="SEP" evidence="4">
    <location>
        <begin position="237"/>
        <end position="301"/>
    </location>
</feature>
<evidence type="ECO:0000259" key="4">
    <source>
        <dbReference type="PROSITE" id="PS51399"/>
    </source>
</evidence>
<dbReference type="FunFam" id="1.10.8.10:FF:000020">
    <property type="entry name" value="NSFL1 (p97) cofactor (p47)"/>
    <property type="match status" value="1"/>
</dbReference>
<dbReference type="FunFam" id="3.10.20.90:FF:000179">
    <property type="entry name" value="Plant UBX domain-containing protein 4"/>
    <property type="match status" value="1"/>
</dbReference>
<dbReference type="GO" id="GO:0043130">
    <property type="term" value="F:ubiquitin binding"/>
    <property type="evidence" value="ECO:0007669"/>
    <property type="project" value="TreeGrafter"/>
</dbReference>
<dbReference type="GO" id="GO:0005829">
    <property type="term" value="C:cytosol"/>
    <property type="evidence" value="ECO:0007669"/>
    <property type="project" value="TreeGrafter"/>
</dbReference>
<dbReference type="Proteomes" id="UP001187192">
    <property type="component" value="Unassembled WGS sequence"/>
</dbReference>
<dbReference type="SUPFAM" id="SSF102848">
    <property type="entry name" value="NSFL1 (p97 ATPase) cofactor p47, SEP domain"/>
    <property type="match status" value="1"/>
</dbReference>
<dbReference type="SMART" id="SM00166">
    <property type="entry name" value="UBX"/>
    <property type="match status" value="1"/>
</dbReference>
<dbReference type="PROSITE" id="PS50033">
    <property type="entry name" value="UBX"/>
    <property type="match status" value="1"/>
</dbReference>
<feature type="region of interest" description="Disordered" evidence="2">
    <location>
        <begin position="314"/>
        <end position="339"/>
    </location>
</feature>
<dbReference type="GO" id="GO:0051117">
    <property type="term" value="F:ATPase binding"/>
    <property type="evidence" value="ECO:0007669"/>
    <property type="project" value="UniProtKB-ARBA"/>
</dbReference>
<evidence type="ECO:0000256" key="1">
    <source>
        <dbReference type="ARBA" id="ARBA00022786"/>
    </source>
</evidence>
<dbReference type="EMBL" id="BTGU01000048">
    <property type="protein sequence ID" value="GMN53765.1"/>
    <property type="molecule type" value="Genomic_DNA"/>
</dbReference>
<dbReference type="PANTHER" id="PTHR23333">
    <property type="entry name" value="UBX DOMAIN CONTAINING PROTEIN"/>
    <property type="match status" value="1"/>
</dbReference>
<dbReference type="GO" id="GO:0007030">
    <property type="term" value="P:Golgi organization"/>
    <property type="evidence" value="ECO:0007669"/>
    <property type="project" value="TreeGrafter"/>
</dbReference>
<gene>
    <name evidence="5" type="ORF">TIFTF001_022893</name>
</gene>
<dbReference type="FunFam" id="3.30.420.210:FF:000005">
    <property type="entry name" value="Plant UBX domain-containing protein 4"/>
    <property type="match status" value="1"/>
</dbReference>
<proteinExistence type="predicted"/>
<dbReference type="Gene3D" id="3.10.20.90">
    <property type="entry name" value="Phosphatidylinositol 3-kinase Catalytic Subunit, Chain A, domain 1"/>
    <property type="match status" value="1"/>
</dbReference>
<protein>
    <submittedName>
        <fullName evidence="5">Uncharacterized protein</fullName>
    </submittedName>
</protein>
<dbReference type="InterPro" id="IPR001012">
    <property type="entry name" value="UBX_dom"/>
</dbReference>
<feature type="compositionally biased region" description="Acidic residues" evidence="2">
    <location>
        <begin position="153"/>
        <end position="164"/>
    </location>
</feature>
<dbReference type="InterPro" id="IPR036241">
    <property type="entry name" value="NSFL1C_SEP_dom_sf"/>
</dbReference>
<evidence type="ECO:0000259" key="3">
    <source>
        <dbReference type="PROSITE" id="PS50033"/>
    </source>
</evidence>
<dbReference type="AlphaFoldDB" id="A0AA88AJZ1"/>
<accession>A0AA88AJZ1</accession>
<feature type="compositionally biased region" description="Low complexity" evidence="2">
    <location>
        <begin position="86"/>
        <end position="117"/>
    </location>
</feature>
<feature type="region of interest" description="Disordered" evidence="2">
    <location>
        <begin position="83"/>
        <end position="188"/>
    </location>
</feature>
<dbReference type="GO" id="GO:0005634">
    <property type="term" value="C:nucleus"/>
    <property type="evidence" value="ECO:0007669"/>
    <property type="project" value="TreeGrafter"/>
</dbReference>
<dbReference type="GO" id="GO:0061025">
    <property type="term" value="P:membrane fusion"/>
    <property type="evidence" value="ECO:0007669"/>
    <property type="project" value="TreeGrafter"/>
</dbReference>
<dbReference type="InterPro" id="IPR012989">
    <property type="entry name" value="SEP_domain"/>
</dbReference>
<feature type="domain" description="UBX" evidence="3">
    <location>
        <begin position="351"/>
        <end position="428"/>
    </location>
</feature>
<dbReference type="Pfam" id="PF00789">
    <property type="entry name" value="UBX"/>
    <property type="match status" value="1"/>
</dbReference>
<evidence type="ECO:0000313" key="6">
    <source>
        <dbReference type="Proteomes" id="UP001187192"/>
    </source>
</evidence>